<name>A0A2N5XPN9_9HYPH</name>
<evidence type="ECO:0000313" key="2">
    <source>
        <dbReference type="Proteomes" id="UP000234881"/>
    </source>
</evidence>
<comment type="caution">
    <text evidence="1">The sequence shown here is derived from an EMBL/GenBank/DDBJ whole genome shotgun (WGS) entry which is preliminary data.</text>
</comment>
<dbReference type="PANTHER" id="PTHR43434:SF20">
    <property type="entry name" value="5'-NUCLEOTIDASE"/>
    <property type="match status" value="1"/>
</dbReference>
<dbReference type="Gene3D" id="1.10.150.240">
    <property type="entry name" value="Putative phosphatase, domain 2"/>
    <property type="match status" value="1"/>
</dbReference>
<accession>A0A2N5XPN9</accession>
<dbReference type="GO" id="GO:0016791">
    <property type="term" value="F:phosphatase activity"/>
    <property type="evidence" value="ECO:0007669"/>
    <property type="project" value="UniProtKB-ARBA"/>
</dbReference>
<dbReference type="AlphaFoldDB" id="A0A2N5XPN9"/>
<dbReference type="GO" id="GO:0004713">
    <property type="term" value="F:protein tyrosine kinase activity"/>
    <property type="evidence" value="ECO:0007669"/>
    <property type="project" value="TreeGrafter"/>
</dbReference>
<dbReference type="Gene3D" id="3.40.50.1000">
    <property type="entry name" value="HAD superfamily/HAD-like"/>
    <property type="match status" value="1"/>
</dbReference>
<proteinExistence type="predicted"/>
<dbReference type="FunFam" id="3.40.50.1000:FF:000022">
    <property type="entry name" value="Phosphoglycolate phosphatase"/>
    <property type="match status" value="1"/>
</dbReference>
<reference evidence="1 2" key="1">
    <citation type="submission" date="2018-01" db="EMBL/GenBank/DDBJ databases">
        <title>The draft genome sequence of Cohaesibacter sp. H1304.</title>
        <authorList>
            <person name="Wang N.-N."/>
            <person name="Du Z.-J."/>
        </authorList>
    </citation>
    <scope>NUCLEOTIDE SEQUENCE [LARGE SCALE GENOMIC DNA]</scope>
    <source>
        <strain evidence="1 2">H1304</strain>
    </source>
</reference>
<keyword evidence="2" id="KW-1185">Reference proteome</keyword>
<dbReference type="Proteomes" id="UP000234881">
    <property type="component" value="Unassembled WGS sequence"/>
</dbReference>
<dbReference type="InterPro" id="IPR041492">
    <property type="entry name" value="HAD_2"/>
</dbReference>
<evidence type="ECO:0000313" key="1">
    <source>
        <dbReference type="EMBL" id="PLW76491.1"/>
    </source>
</evidence>
<dbReference type="GO" id="GO:0005829">
    <property type="term" value="C:cytosol"/>
    <property type="evidence" value="ECO:0007669"/>
    <property type="project" value="TreeGrafter"/>
</dbReference>
<sequence>MKDFKVAIFFDLDGTLTDPKLGIVGSIRYALDALDVADQPDDLDWCIGPPLQESFAKMVGPERMEEAIAAYRQRYSTVGLFENTVYDGIPALLTDLKSRGIALYVATSKPRLYANEILEHFELAPFFSGIFGAEMDGTRGNKAELLSYALKMSGETADLSLMIGDRKYDILGGKANQMKTLGVLWGYGDRAELELAGADLIVDDLKALADRLKSSE</sequence>
<dbReference type="OrthoDB" id="9782449at2"/>
<gene>
    <name evidence="1" type="ORF">C0081_15385</name>
</gene>
<dbReference type="InterPro" id="IPR050155">
    <property type="entry name" value="HAD-like_hydrolase_sf"/>
</dbReference>
<dbReference type="InterPro" id="IPR023198">
    <property type="entry name" value="PGP-like_dom2"/>
</dbReference>
<dbReference type="Pfam" id="PF13419">
    <property type="entry name" value="HAD_2"/>
    <property type="match status" value="1"/>
</dbReference>
<dbReference type="InterPro" id="IPR023214">
    <property type="entry name" value="HAD_sf"/>
</dbReference>
<dbReference type="EMBL" id="PKUQ01000031">
    <property type="protein sequence ID" value="PLW76491.1"/>
    <property type="molecule type" value="Genomic_DNA"/>
</dbReference>
<dbReference type="SUPFAM" id="SSF56784">
    <property type="entry name" value="HAD-like"/>
    <property type="match status" value="1"/>
</dbReference>
<dbReference type="PANTHER" id="PTHR43434">
    <property type="entry name" value="PHOSPHOGLYCOLATE PHOSPHATASE"/>
    <property type="match status" value="1"/>
</dbReference>
<dbReference type="InterPro" id="IPR036412">
    <property type="entry name" value="HAD-like_sf"/>
</dbReference>
<evidence type="ECO:0008006" key="3">
    <source>
        <dbReference type="Google" id="ProtNLM"/>
    </source>
</evidence>
<organism evidence="1 2">
    <name type="scientific">Cohaesibacter celericrescens</name>
    <dbReference type="NCBI Taxonomy" id="2067669"/>
    <lineage>
        <taxon>Bacteria</taxon>
        <taxon>Pseudomonadati</taxon>
        <taxon>Pseudomonadota</taxon>
        <taxon>Alphaproteobacteria</taxon>
        <taxon>Hyphomicrobiales</taxon>
        <taxon>Cohaesibacteraceae</taxon>
    </lineage>
</organism>
<protein>
    <recommendedName>
        <fullName evidence="3">HAD family hydrolase</fullName>
    </recommendedName>
</protein>